<dbReference type="NCBIfam" id="TIGR03032">
    <property type="entry name" value="TIGR03032 family protein"/>
    <property type="match status" value="1"/>
</dbReference>
<evidence type="ECO:0000313" key="2">
    <source>
        <dbReference type="EMBL" id="MPL99800.1"/>
    </source>
</evidence>
<dbReference type="AlphaFoldDB" id="A0A644W8J4"/>
<comment type="caution">
    <text evidence="2">The sequence shown here is derived from an EMBL/GenBank/DDBJ whole genome shotgun (WGS) entry which is preliminary data.</text>
</comment>
<dbReference type="EMBL" id="VSSQ01000689">
    <property type="protein sequence ID" value="MPL99800.1"/>
    <property type="molecule type" value="Genomic_DNA"/>
</dbReference>
<feature type="domain" description="Conserved hypothetical protein CHP03032" evidence="1">
    <location>
        <begin position="12"/>
        <end position="324"/>
    </location>
</feature>
<sequence>MSDRFAISYTPEFASVLREINCSLAISTYQAGKVIFICPGEKFKLLQIPASFKKPMGLAFQNDQMAVATVNEIHIYSKNRSMAGSFAERPGFYDALYLPRAVFCCGDTDLHDLSFGEGGLWAVNTMFSCLSTFDVKNSFSPRWKPPFISEICPEDRCHLNGMVMLEGLPKFVTALSKTDQKGGWRENITETGLIMEVPSGKILFDQLPMPHSPRISGGYLYVLLSASGAILKINLKDKTSVVIAETGRFIRGLAIHGKYLFIGSSKVRKTSKTFGKLAFREESSFAGILVYDTELNVFVADLKYLNTVEEIYDVMLLPATMRPGLMSFRDKRAEMIVTTPEKIFFKKSKE</sequence>
<accession>A0A644W8J4</accession>
<dbReference type="InterPro" id="IPR011044">
    <property type="entry name" value="Quino_amine_DH_bsu"/>
</dbReference>
<dbReference type="SUPFAM" id="SSF50969">
    <property type="entry name" value="YVTN repeat-like/Quinoprotein amine dehydrogenase"/>
    <property type="match status" value="1"/>
</dbReference>
<gene>
    <name evidence="2" type="ORF">SDC9_46021</name>
</gene>
<organism evidence="2">
    <name type="scientific">bioreactor metagenome</name>
    <dbReference type="NCBI Taxonomy" id="1076179"/>
    <lineage>
        <taxon>unclassified sequences</taxon>
        <taxon>metagenomes</taxon>
        <taxon>ecological metagenomes</taxon>
    </lineage>
</organism>
<reference evidence="2" key="1">
    <citation type="submission" date="2019-08" db="EMBL/GenBank/DDBJ databases">
        <authorList>
            <person name="Kucharzyk K."/>
            <person name="Murdoch R.W."/>
            <person name="Higgins S."/>
            <person name="Loffler F."/>
        </authorList>
    </citation>
    <scope>NUCLEOTIDE SEQUENCE</scope>
</reference>
<evidence type="ECO:0000259" key="1">
    <source>
        <dbReference type="Pfam" id="PF16261"/>
    </source>
</evidence>
<name>A0A644W8J4_9ZZZZ</name>
<dbReference type="Pfam" id="PF16261">
    <property type="entry name" value="DUF4915"/>
    <property type="match status" value="1"/>
</dbReference>
<proteinExistence type="predicted"/>
<protein>
    <recommendedName>
        <fullName evidence="1">Conserved hypothetical protein CHP03032 domain-containing protein</fullName>
    </recommendedName>
</protein>
<dbReference type="InterPro" id="IPR017481">
    <property type="entry name" value="CHP03032"/>
</dbReference>